<evidence type="ECO:0000313" key="1">
    <source>
        <dbReference type="EMBL" id="MYN05642.1"/>
    </source>
</evidence>
<comment type="caution">
    <text evidence="1">The sequence shown here is derived from an EMBL/GenBank/DDBJ whole genome shotgun (WGS) entry which is preliminary data.</text>
</comment>
<dbReference type="EMBL" id="WWCJ01000036">
    <property type="protein sequence ID" value="MYN05642.1"/>
    <property type="molecule type" value="Genomic_DNA"/>
</dbReference>
<keyword evidence="2" id="KW-1185">Reference proteome</keyword>
<sequence length="70" mass="7644">MNTNANALRPLTLVAALVQFLQDIHRPRGASVAVSAAQNDVSLMQLYRLSRGRESIAPGVNAMLANRFEH</sequence>
<name>A0A6N9HRL4_9BURK</name>
<reference evidence="1 2" key="1">
    <citation type="submission" date="2019-12" db="EMBL/GenBank/DDBJ databases">
        <title>Novel species isolated from a subtropical stream in China.</title>
        <authorList>
            <person name="Lu H."/>
        </authorList>
    </citation>
    <scope>NUCLEOTIDE SEQUENCE [LARGE SCALE GENOMIC DNA]</scope>
    <source>
        <strain evidence="1 2">DS3</strain>
    </source>
</reference>
<dbReference type="Proteomes" id="UP000448575">
    <property type="component" value="Unassembled WGS sequence"/>
</dbReference>
<evidence type="ECO:0000313" key="2">
    <source>
        <dbReference type="Proteomes" id="UP000448575"/>
    </source>
</evidence>
<proteinExistence type="predicted"/>
<dbReference type="RefSeq" id="WP_161028584.1">
    <property type="nucleotide sequence ID" value="NZ_WWCJ01000036.1"/>
</dbReference>
<gene>
    <name evidence="1" type="ORF">GTP41_26485</name>
</gene>
<accession>A0A6N9HRL4</accession>
<protein>
    <submittedName>
        <fullName evidence="1">Uncharacterized protein</fullName>
    </submittedName>
</protein>
<organism evidence="1 2">
    <name type="scientific">Pseudoduganella guangdongensis</name>
    <dbReference type="NCBI Taxonomy" id="2692179"/>
    <lineage>
        <taxon>Bacteria</taxon>
        <taxon>Pseudomonadati</taxon>
        <taxon>Pseudomonadota</taxon>
        <taxon>Betaproteobacteria</taxon>
        <taxon>Burkholderiales</taxon>
        <taxon>Oxalobacteraceae</taxon>
        <taxon>Telluria group</taxon>
        <taxon>Pseudoduganella</taxon>
    </lineage>
</organism>
<dbReference type="AlphaFoldDB" id="A0A6N9HRL4"/>